<dbReference type="EMBL" id="GBXM01052392">
    <property type="protein sequence ID" value="JAH56185.1"/>
    <property type="molecule type" value="Transcribed_RNA"/>
</dbReference>
<reference evidence="1" key="2">
    <citation type="journal article" date="2015" name="Fish Shellfish Immunol.">
        <title>Early steps in the European eel (Anguilla anguilla)-Vibrio vulnificus interaction in the gills: Role of the RtxA13 toxin.</title>
        <authorList>
            <person name="Callol A."/>
            <person name="Pajuelo D."/>
            <person name="Ebbesson L."/>
            <person name="Teles M."/>
            <person name="MacKenzie S."/>
            <person name="Amaro C."/>
        </authorList>
    </citation>
    <scope>NUCLEOTIDE SEQUENCE</scope>
</reference>
<accession>A0A0E9TTD9</accession>
<dbReference type="Gene3D" id="6.10.250.2170">
    <property type="match status" value="1"/>
</dbReference>
<evidence type="ECO:0000313" key="1">
    <source>
        <dbReference type="EMBL" id="JAH56185.1"/>
    </source>
</evidence>
<protein>
    <submittedName>
        <fullName evidence="1">Uncharacterized protein</fullName>
    </submittedName>
</protein>
<dbReference type="AlphaFoldDB" id="A0A0E9TTD9"/>
<name>A0A0E9TTD9_ANGAN</name>
<reference evidence="1" key="1">
    <citation type="submission" date="2014-11" db="EMBL/GenBank/DDBJ databases">
        <authorList>
            <person name="Amaro Gonzalez C."/>
        </authorList>
    </citation>
    <scope>NUCLEOTIDE SEQUENCE</scope>
</reference>
<proteinExistence type="predicted"/>
<sequence length="51" mass="5926">MKMTKYDKAAQSLLNKLIRSNLVNTTNQVEVLQRDPNSPLYSVKSFEELRL</sequence>
<organism evidence="1">
    <name type="scientific">Anguilla anguilla</name>
    <name type="common">European freshwater eel</name>
    <name type="synonym">Muraena anguilla</name>
    <dbReference type="NCBI Taxonomy" id="7936"/>
    <lineage>
        <taxon>Eukaryota</taxon>
        <taxon>Metazoa</taxon>
        <taxon>Chordata</taxon>
        <taxon>Craniata</taxon>
        <taxon>Vertebrata</taxon>
        <taxon>Euteleostomi</taxon>
        <taxon>Actinopterygii</taxon>
        <taxon>Neopterygii</taxon>
        <taxon>Teleostei</taxon>
        <taxon>Anguilliformes</taxon>
        <taxon>Anguillidae</taxon>
        <taxon>Anguilla</taxon>
    </lineage>
</organism>